<dbReference type="InterPro" id="IPR000504">
    <property type="entry name" value="RRM_dom"/>
</dbReference>
<keyword evidence="6" id="KW-1185">Reference proteome</keyword>
<evidence type="ECO:0000256" key="1">
    <source>
        <dbReference type="ARBA" id="ARBA00022884"/>
    </source>
</evidence>
<comment type="caution">
    <text evidence="5">The sequence shown here is derived from an EMBL/GenBank/DDBJ whole genome shotgun (WGS) entry which is preliminary data.</text>
</comment>
<dbReference type="InterPro" id="IPR012677">
    <property type="entry name" value="Nucleotide-bd_a/b_plait_sf"/>
</dbReference>
<evidence type="ECO:0000256" key="3">
    <source>
        <dbReference type="SAM" id="MobiDB-lite"/>
    </source>
</evidence>
<proteinExistence type="predicted"/>
<feature type="domain" description="RRM" evidence="4">
    <location>
        <begin position="119"/>
        <end position="205"/>
    </location>
</feature>
<feature type="compositionally biased region" description="Basic and acidic residues" evidence="3">
    <location>
        <begin position="45"/>
        <end position="62"/>
    </location>
</feature>
<feature type="compositionally biased region" description="Polar residues" evidence="3">
    <location>
        <begin position="417"/>
        <end position="432"/>
    </location>
</feature>
<feature type="region of interest" description="Disordered" evidence="3">
    <location>
        <begin position="21"/>
        <end position="109"/>
    </location>
</feature>
<dbReference type="InterPro" id="IPR035979">
    <property type="entry name" value="RBD_domain_sf"/>
</dbReference>
<feature type="domain" description="RRM" evidence="4">
    <location>
        <begin position="232"/>
        <end position="310"/>
    </location>
</feature>
<gene>
    <name evidence="5" type="ORF">MFLAVUS_000786</name>
</gene>
<organism evidence="5 6">
    <name type="scientific">Mucor flavus</name>
    <dbReference type="NCBI Taxonomy" id="439312"/>
    <lineage>
        <taxon>Eukaryota</taxon>
        <taxon>Fungi</taxon>
        <taxon>Fungi incertae sedis</taxon>
        <taxon>Mucoromycota</taxon>
        <taxon>Mucoromycotina</taxon>
        <taxon>Mucoromycetes</taxon>
        <taxon>Mucorales</taxon>
        <taxon>Mucorineae</taxon>
        <taxon>Mucoraceae</taxon>
        <taxon>Mucor</taxon>
    </lineage>
</organism>
<keyword evidence="1 2" id="KW-0694">RNA-binding</keyword>
<feature type="region of interest" description="Disordered" evidence="3">
    <location>
        <begin position="316"/>
        <end position="432"/>
    </location>
</feature>
<feature type="compositionally biased region" description="Polar residues" evidence="3">
    <location>
        <begin position="336"/>
        <end position="346"/>
    </location>
</feature>
<reference evidence="5 6" key="1">
    <citation type="submission" date="2024-04" db="EMBL/GenBank/DDBJ databases">
        <title>genome sequences of Mucor flavus KT1a and Helicostylum pulchrum KT1b strains isolated from the surface of a dry-aged beef.</title>
        <authorList>
            <person name="Toyotome T."/>
            <person name="Hosono M."/>
            <person name="Torimaru M."/>
            <person name="Fukuda K."/>
            <person name="Mikami N."/>
        </authorList>
    </citation>
    <scope>NUCLEOTIDE SEQUENCE [LARGE SCALE GENOMIC DNA]</scope>
    <source>
        <strain evidence="5 6">KT1a</strain>
    </source>
</reference>
<evidence type="ECO:0000313" key="5">
    <source>
        <dbReference type="EMBL" id="GAA5807425.1"/>
    </source>
</evidence>
<name>A0ABP9YKP6_9FUNG</name>
<accession>A0ABP9YKP6</accession>
<evidence type="ECO:0000256" key="2">
    <source>
        <dbReference type="PROSITE-ProRule" id="PRU00176"/>
    </source>
</evidence>
<dbReference type="Pfam" id="PF00076">
    <property type="entry name" value="RRM_1"/>
    <property type="match status" value="2"/>
</dbReference>
<feature type="compositionally biased region" description="Acidic residues" evidence="3">
    <location>
        <begin position="80"/>
        <end position="90"/>
    </location>
</feature>
<evidence type="ECO:0000313" key="6">
    <source>
        <dbReference type="Proteomes" id="UP001473302"/>
    </source>
</evidence>
<feature type="compositionally biased region" description="Basic residues" evidence="3">
    <location>
        <begin position="63"/>
        <end position="76"/>
    </location>
</feature>
<feature type="compositionally biased region" description="Basic and acidic residues" evidence="3">
    <location>
        <begin position="348"/>
        <end position="376"/>
    </location>
</feature>
<sequence length="432" mass="48946">MGKTEANEVDDKFDVLAEITEMNVDSDEETRLAEKAERKKLRKTMTPEEKEAQRKINRENREKKKLKKDLNKKRKRGELSEAEEEDEEEKEPVLDADGNVVEPKRKLAKDEKKKKEMEYGIWVGNLSYATTLASIKDFFKDCGEITRIKCPKGNGAKNCNKGVLTDCKPSFAYIFFASPEEAAKGLAMNEKQLEGRSLLIKDSENFERADGSVAPTEAEKKEIKKQKNPPCPTLFLGNLSFDTTEKSIRENFEWAGDIRKVRVATFEDSGKCKGFAYVDYYVVESATKAIRAPDKHMLDGRKVRVEFGSAEAHLRSKPWLMREKQKASEPRKEGETPSTDSAQPEQSYAKRGDGGEASYAKREDGGEASYAKREDGGEAPYPKRQKGDADFRERRPKKPVSHERVKPGQALYAAQRQKPSVQEFTGSKITFD</sequence>
<dbReference type="PANTHER" id="PTHR23236">
    <property type="entry name" value="EUKARYOTIC TRANSLATION INITIATION FACTOR 4B/4H"/>
    <property type="match status" value="1"/>
</dbReference>
<dbReference type="SMART" id="SM00360">
    <property type="entry name" value="RRM"/>
    <property type="match status" value="2"/>
</dbReference>
<dbReference type="Gene3D" id="3.30.70.330">
    <property type="match status" value="2"/>
</dbReference>
<dbReference type="PROSITE" id="PS50102">
    <property type="entry name" value="RRM"/>
    <property type="match status" value="2"/>
</dbReference>
<feature type="compositionally biased region" description="Basic and acidic residues" evidence="3">
    <location>
        <begin position="320"/>
        <end position="335"/>
    </location>
</feature>
<dbReference type="SUPFAM" id="SSF54928">
    <property type="entry name" value="RNA-binding domain, RBD"/>
    <property type="match status" value="2"/>
</dbReference>
<protein>
    <recommendedName>
        <fullName evidence="4">RRM domain-containing protein</fullName>
    </recommendedName>
</protein>
<evidence type="ECO:0000259" key="4">
    <source>
        <dbReference type="PROSITE" id="PS50102"/>
    </source>
</evidence>
<dbReference type="EMBL" id="BAABUK010000002">
    <property type="protein sequence ID" value="GAA5807425.1"/>
    <property type="molecule type" value="Genomic_DNA"/>
</dbReference>
<dbReference type="PANTHER" id="PTHR23236:SF95">
    <property type="entry name" value="NUCLEOLAR PROTEIN 13"/>
    <property type="match status" value="1"/>
</dbReference>
<dbReference type="Proteomes" id="UP001473302">
    <property type="component" value="Unassembled WGS sequence"/>
</dbReference>